<feature type="region of interest" description="Disordered" evidence="2">
    <location>
        <begin position="45"/>
        <end position="124"/>
    </location>
</feature>
<evidence type="ECO:0000256" key="1">
    <source>
        <dbReference type="ARBA" id="ARBA00023157"/>
    </source>
</evidence>
<dbReference type="InterPro" id="IPR008993">
    <property type="entry name" value="TIMP-like_OB-fold"/>
</dbReference>
<dbReference type="InterPro" id="IPR001134">
    <property type="entry name" value="Netrin_domain"/>
</dbReference>
<dbReference type="PANTHER" id="PTHR35967">
    <property type="entry name" value="UPF0450 PROTEIN C17ORF58"/>
    <property type="match status" value="1"/>
</dbReference>
<proteinExistence type="predicted"/>
<feature type="signal peptide" evidence="3">
    <location>
        <begin position="1"/>
        <end position="18"/>
    </location>
</feature>
<dbReference type="PANTHER" id="PTHR35967:SF1">
    <property type="entry name" value="UPF0450 PROTEIN C17ORF58"/>
    <property type="match status" value="1"/>
</dbReference>
<keyword evidence="3" id="KW-0732">Signal</keyword>
<feature type="domain" description="NTR" evidence="4">
    <location>
        <begin position="220"/>
        <end position="364"/>
    </location>
</feature>
<evidence type="ECO:0000259" key="4">
    <source>
        <dbReference type="PROSITE" id="PS50189"/>
    </source>
</evidence>
<dbReference type="Ensembl" id="ENSCRFT00000013548.1">
    <property type="protein sequence ID" value="ENSCRFP00000013097.1"/>
    <property type="gene ID" value="ENSCRFG00000010149.1"/>
</dbReference>
<evidence type="ECO:0000313" key="5">
    <source>
        <dbReference type="Ensembl" id="ENSCRFP00000013097.1"/>
    </source>
</evidence>
<dbReference type="SUPFAM" id="SSF50242">
    <property type="entry name" value="TIMP-like"/>
    <property type="match status" value="1"/>
</dbReference>
<keyword evidence="1" id="KW-1015">Disulfide bond</keyword>
<dbReference type="PROSITE" id="PS50189">
    <property type="entry name" value="NTR"/>
    <property type="match status" value="1"/>
</dbReference>
<dbReference type="Proteomes" id="UP000694396">
    <property type="component" value="Unplaced"/>
</dbReference>
<name>A0A8C3QY15_9PASS</name>
<evidence type="ECO:0000256" key="3">
    <source>
        <dbReference type="SAM" id="SignalP"/>
    </source>
</evidence>
<reference evidence="5" key="2">
    <citation type="submission" date="2025-09" db="UniProtKB">
        <authorList>
            <consortium name="Ensembl"/>
        </authorList>
    </citation>
    <scope>IDENTIFICATION</scope>
</reference>
<evidence type="ECO:0000313" key="6">
    <source>
        <dbReference type="Proteomes" id="UP000694396"/>
    </source>
</evidence>
<reference evidence="5" key="1">
    <citation type="submission" date="2025-08" db="UniProtKB">
        <authorList>
            <consortium name="Ensembl"/>
        </authorList>
    </citation>
    <scope>IDENTIFICATION</scope>
</reference>
<protein>
    <submittedName>
        <fullName evidence="5">Chromosome 17 open reading frame 58</fullName>
    </submittedName>
</protein>
<dbReference type="Gene3D" id="2.40.50.120">
    <property type="match status" value="1"/>
</dbReference>
<evidence type="ECO:0000256" key="2">
    <source>
        <dbReference type="SAM" id="MobiDB-lite"/>
    </source>
</evidence>
<feature type="chain" id="PRO_5034144236" evidence="3">
    <location>
        <begin position="19"/>
        <end position="365"/>
    </location>
</feature>
<dbReference type="AlphaFoldDB" id="A0A8C3QY15"/>
<organism evidence="5 6">
    <name type="scientific">Cyanoderma ruficeps</name>
    <name type="common">rufous-capped babbler</name>
    <dbReference type="NCBI Taxonomy" id="181631"/>
    <lineage>
        <taxon>Eukaryota</taxon>
        <taxon>Metazoa</taxon>
        <taxon>Chordata</taxon>
        <taxon>Craniata</taxon>
        <taxon>Vertebrata</taxon>
        <taxon>Euteleostomi</taxon>
        <taxon>Archelosauria</taxon>
        <taxon>Archosauria</taxon>
        <taxon>Dinosauria</taxon>
        <taxon>Saurischia</taxon>
        <taxon>Theropoda</taxon>
        <taxon>Coelurosauria</taxon>
        <taxon>Aves</taxon>
        <taxon>Neognathae</taxon>
        <taxon>Neoaves</taxon>
        <taxon>Telluraves</taxon>
        <taxon>Australaves</taxon>
        <taxon>Passeriformes</taxon>
        <taxon>Sylvioidea</taxon>
        <taxon>Timaliidae</taxon>
        <taxon>Cyanoderma</taxon>
    </lineage>
</organism>
<sequence>MTTQVFWLLCFVIRSSFGSLPYAEKPDQALSKDVLSSAAAADAEVKVPGNPRAGRLPAMPPGHLQRPKPPGIPSLASDKKKRAEPSLENSTGLRKLRQHGGAVSLGSPAPWDSGQANRQHTDRRLAEAANSVWARGLLAAPARPKGTALLGAHPFPHSGTVEFNDPNALHRFNRPGKAILYKHPEPFGRIPKPSWVTNRWSPSSMSMGELRKDGDKDKVCLTECRKERDEVEAFCASEFAVNGIVYDLENLGNGVQCLTLLVDSDGLYKMSRLYVTPDAAFFRVHILVVDTSNCSKPCPDFKLGSRYIVMGNIYHKRRQVPAELLPALRGRLRPGDGWVGSSSSYVRRFNRKRDLRVRAARSKCP</sequence>
<accession>A0A8C3QY15</accession>
<keyword evidence="6" id="KW-1185">Reference proteome</keyword>